<accession>A0A0E9STK0</accession>
<dbReference type="EMBL" id="GBXM01064612">
    <property type="protein sequence ID" value="JAH43965.1"/>
    <property type="molecule type" value="Transcribed_RNA"/>
</dbReference>
<protein>
    <submittedName>
        <fullName evidence="1">Uncharacterized protein</fullName>
    </submittedName>
</protein>
<sequence>MKYPKCGIYTIVLNSIPVPRSSGPL</sequence>
<proteinExistence type="predicted"/>
<evidence type="ECO:0000313" key="1">
    <source>
        <dbReference type="EMBL" id="JAH43965.1"/>
    </source>
</evidence>
<reference evidence="1" key="1">
    <citation type="submission" date="2014-11" db="EMBL/GenBank/DDBJ databases">
        <authorList>
            <person name="Amaro Gonzalez C."/>
        </authorList>
    </citation>
    <scope>NUCLEOTIDE SEQUENCE</scope>
</reference>
<reference evidence="1" key="2">
    <citation type="journal article" date="2015" name="Fish Shellfish Immunol.">
        <title>Early steps in the European eel (Anguilla anguilla)-Vibrio vulnificus interaction in the gills: Role of the RtxA13 toxin.</title>
        <authorList>
            <person name="Callol A."/>
            <person name="Pajuelo D."/>
            <person name="Ebbesson L."/>
            <person name="Teles M."/>
            <person name="MacKenzie S."/>
            <person name="Amaro C."/>
        </authorList>
    </citation>
    <scope>NUCLEOTIDE SEQUENCE</scope>
</reference>
<dbReference type="AlphaFoldDB" id="A0A0E9STK0"/>
<name>A0A0E9STK0_ANGAN</name>
<organism evidence="1">
    <name type="scientific">Anguilla anguilla</name>
    <name type="common">European freshwater eel</name>
    <name type="synonym">Muraena anguilla</name>
    <dbReference type="NCBI Taxonomy" id="7936"/>
    <lineage>
        <taxon>Eukaryota</taxon>
        <taxon>Metazoa</taxon>
        <taxon>Chordata</taxon>
        <taxon>Craniata</taxon>
        <taxon>Vertebrata</taxon>
        <taxon>Euteleostomi</taxon>
        <taxon>Actinopterygii</taxon>
        <taxon>Neopterygii</taxon>
        <taxon>Teleostei</taxon>
        <taxon>Anguilliformes</taxon>
        <taxon>Anguillidae</taxon>
        <taxon>Anguilla</taxon>
    </lineage>
</organism>